<dbReference type="InterPro" id="IPR018530">
    <property type="entry name" value="SiaC"/>
</dbReference>
<reference evidence="2 3" key="1">
    <citation type="submission" date="2018-06" db="EMBL/GenBank/DDBJ databases">
        <title>The draft genome sequence of Crocinitomix sp. SM1701.</title>
        <authorList>
            <person name="Zhang X."/>
        </authorList>
    </citation>
    <scope>NUCLEOTIDE SEQUENCE [LARGE SCALE GENOMIC DNA]</scope>
    <source>
        <strain evidence="2 3">SM1701</strain>
    </source>
</reference>
<proteinExistence type="predicted"/>
<dbReference type="AlphaFoldDB" id="A0A2W1N9J7"/>
<dbReference type="EMBL" id="QKSB01000018">
    <property type="protein sequence ID" value="PZE15713.1"/>
    <property type="molecule type" value="Genomic_DNA"/>
</dbReference>
<keyword evidence="3" id="KW-1185">Reference proteome</keyword>
<evidence type="ECO:0000313" key="3">
    <source>
        <dbReference type="Proteomes" id="UP000249248"/>
    </source>
</evidence>
<dbReference type="Pfam" id="PF09345">
    <property type="entry name" value="SiaC"/>
    <property type="match status" value="1"/>
</dbReference>
<name>A0A2W1N9J7_9FLAO</name>
<gene>
    <name evidence="2" type="ORF">DNU06_16585</name>
</gene>
<sequence>MSLKIEATAKTPKLKVIPSKGLIHVSGISIPEDPRAFYQPFHDAIDAYIAHPHEKTLVEFKLEYFNTSTTLIIRNLIRKLQLLNSKTNLKICWYYEEDDEDMQEVGGELKLLFPDLEFEIIEVDQF</sequence>
<dbReference type="OrthoDB" id="5297629at2"/>
<accession>A0A2W1N9J7</accession>
<feature type="domain" description="SiaC family regulatory phosphoprotein" evidence="1">
    <location>
        <begin position="5"/>
        <end position="122"/>
    </location>
</feature>
<comment type="caution">
    <text evidence="2">The sequence shown here is derived from an EMBL/GenBank/DDBJ whole genome shotgun (WGS) entry which is preliminary data.</text>
</comment>
<dbReference type="RefSeq" id="WP_111064627.1">
    <property type="nucleotide sequence ID" value="NZ_JBHUCU010000013.1"/>
</dbReference>
<dbReference type="Proteomes" id="UP000249248">
    <property type="component" value="Unassembled WGS sequence"/>
</dbReference>
<protein>
    <submittedName>
        <fullName evidence="2">Nuclear pore complex subunit</fullName>
    </submittedName>
</protein>
<evidence type="ECO:0000259" key="1">
    <source>
        <dbReference type="Pfam" id="PF09345"/>
    </source>
</evidence>
<evidence type="ECO:0000313" key="2">
    <source>
        <dbReference type="EMBL" id="PZE15713.1"/>
    </source>
</evidence>
<organism evidence="2 3">
    <name type="scientific">Putridiphycobacter roseus</name>
    <dbReference type="NCBI Taxonomy" id="2219161"/>
    <lineage>
        <taxon>Bacteria</taxon>
        <taxon>Pseudomonadati</taxon>
        <taxon>Bacteroidota</taxon>
        <taxon>Flavobacteriia</taxon>
        <taxon>Flavobacteriales</taxon>
        <taxon>Crocinitomicaceae</taxon>
        <taxon>Putridiphycobacter</taxon>
    </lineage>
</organism>